<dbReference type="PROSITE" id="PS51173">
    <property type="entry name" value="CBM2"/>
    <property type="match status" value="1"/>
</dbReference>
<dbReference type="InterPro" id="IPR018087">
    <property type="entry name" value="Glyco_hydro_5_CS"/>
</dbReference>
<dbReference type="EC" id="3.2.1.4" evidence="6"/>
<dbReference type="InterPro" id="IPR008965">
    <property type="entry name" value="CBM2/CBM3_carb-bd_dom_sf"/>
</dbReference>
<proteinExistence type="inferred from homology"/>
<dbReference type="Gene3D" id="2.60.40.290">
    <property type="match status" value="1"/>
</dbReference>
<sequence length="497" mass="52027">MKRQRRTKVWARIGLALSGAAAILAGLFVAVPLTATAAPVGLQISNGKVVESNGNEFIMRGVNHAHTWYTSQTQSFADIKQLGANTVRVVLSNGTRWTRNDAADVANVIGLCKENRLICVLEVHDTTGYGEEGAAATLDQAADYWISLKSVLDGEEDYVVINIGNEPFGNSGYEQWTSHTGAAITKLRDAGFNHMIMVDAPNWGQDWTGTMRDNAQTVFNADPDRNTLFSIHMYGVYEQASTIDSYLTTFRNAGLPIAIGEFGHDHSDGNPDEDAILRLAEQYGIGYLGWSWSGNSGGVEYLDMVTNFDADQLTSWGQRLFNGANGIAQTAEEATIYGGGGTNGGTTDGGTTDGGTTDGGTTDGGTTDGGTTDGGTTDGGTTDGGTTGGNGDISCAVTYRKVGEWPGGFQGEVVVSNTGSAAISGWTLEWDFPNGQTISNMWGGRPSQSGASVTVTPESWTSTIAAGSAVTIGFIGSWNGSNGSPAAFTLNDTACGS</sequence>
<organism evidence="9 10">
    <name type="scientific">Streptomyces aidingensis</name>
    <dbReference type="NCBI Taxonomy" id="910347"/>
    <lineage>
        <taxon>Bacteria</taxon>
        <taxon>Bacillati</taxon>
        <taxon>Actinomycetota</taxon>
        <taxon>Actinomycetes</taxon>
        <taxon>Kitasatosporales</taxon>
        <taxon>Streptomycetaceae</taxon>
        <taxon>Streptomyces</taxon>
    </lineage>
</organism>
<evidence type="ECO:0000256" key="7">
    <source>
        <dbReference type="SAM" id="MobiDB-lite"/>
    </source>
</evidence>
<dbReference type="Pfam" id="PF00150">
    <property type="entry name" value="Cellulase"/>
    <property type="match status" value="1"/>
</dbReference>
<comment type="catalytic activity">
    <reaction evidence="1 6">
        <text>Endohydrolysis of (1-&gt;4)-beta-D-glucosidic linkages in cellulose, lichenin and cereal beta-D-glucans.</text>
        <dbReference type="EC" id="3.2.1.4"/>
    </reaction>
</comment>
<dbReference type="InterPro" id="IPR001919">
    <property type="entry name" value="CBD2"/>
</dbReference>
<evidence type="ECO:0000256" key="5">
    <source>
        <dbReference type="ARBA" id="ARBA00023326"/>
    </source>
</evidence>
<keyword evidence="6" id="KW-0119">Carbohydrate metabolism</keyword>
<keyword evidence="6" id="KW-0136">Cellulose degradation</keyword>
<name>A0A1I1TLJ2_9ACTN</name>
<comment type="similarity">
    <text evidence="6">Belongs to the glycosyl hydrolase 5 (cellulase A) family.</text>
</comment>
<dbReference type="OrthoDB" id="9801198at2"/>
<evidence type="ECO:0000256" key="6">
    <source>
        <dbReference type="RuleBase" id="RU361153"/>
    </source>
</evidence>
<dbReference type="PROSITE" id="PS00659">
    <property type="entry name" value="GLYCOSYL_HYDROL_F5"/>
    <property type="match status" value="1"/>
</dbReference>
<dbReference type="InterPro" id="IPR001547">
    <property type="entry name" value="Glyco_hydro_5"/>
</dbReference>
<evidence type="ECO:0000313" key="9">
    <source>
        <dbReference type="EMBL" id="SFD59502.1"/>
    </source>
</evidence>
<gene>
    <name evidence="9" type="ORF">SAMN05421773_12035</name>
</gene>
<dbReference type="STRING" id="910347.SAMN05421773_12035"/>
<keyword evidence="5 6" id="KW-0624">Polysaccharide degradation</keyword>
<evidence type="ECO:0000256" key="3">
    <source>
        <dbReference type="ARBA" id="ARBA00022801"/>
    </source>
</evidence>
<keyword evidence="2" id="KW-0732">Signal</keyword>
<evidence type="ECO:0000259" key="8">
    <source>
        <dbReference type="PROSITE" id="PS51173"/>
    </source>
</evidence>
<dbReference type="PANTHER" id="PTHR42754:SF1">
    <property type="entry name" value="LIPOPROTEIN"/>
    <property type="match status" value="1"/>
</dbReference>
<dbReference type="InterPro" id="IPR012291">
    <property type="entry name" value="CBM2_carb-bd_dom_sf"/>
</dbReference>
<feature type="domain" description="CBM2" evidence="8">
    <location>
        <begin position="388"/>
        <end position="497"/>
    </location>
</feature>
<reference evidence="9 10" key="1">
    <citation type="submission" date="2016-10" db="EMBL/GenBank/DDBJ databases">
        <authorList>
            <person name="de Groot N.N."/>
        </authorList>
    </citation>
    <scope>NUCLEOTIDE SEQUENCE [LARGE SCALE GENOMIC DNA]</scope>
    <source>
        <strain evidence="9 10">CGMCC 4.5739</strain>
    </source>
</reference>
<dbReference type="SUPFAM" id="SSF49384">
    <property type="entry name" value="Carbohydrate-binding domain"/>
    <property type="match status" value="1"/>
</dbReference>
<keyword evidence="10" id="KW-1185">Reference proteome</keyword>
<dbReference type="SUPFAM" id="SSF51445">
    <property type="entry name" value="(Trans)glycosidases"/>
    <property type="match status" value="1"/>
</dbReference>
<evidence type="ECO:0000313" key="10">
    <source>
        <dbReference type="Proteomes" id="UP000199207"/>
    </source>
</evidence>
<dbReference type="RefSeq" id="WP_093841219.1">
    <property type="nucleotide sequence ID" value="NZ_FOLM01000020.1"/>
</dbReference>
<feature type="region of interest" description="Disordered" evidence="7">
    <location>
        <begin position="337"/>
        <end position="390"/>
    </location>
</feature>
<keyword evidence="4 6" id="KW-0326">Glycosidase</keyword>
<evidence type="ECO:0000256" key="2">
    <source>
        <dbReference type="ARBA" id="ARBA00022729"/>
    </source>
</evidence>
<dbReference type="Proteomes" id="UP000199207">
    <property type="component" value="Unassembled WGS sequence"/>
</dbReference>
<dbReference type="InterPro" id="IPR017853">
    <property type="entry name" value="GH"/>
</dbReference>
<dbReference type="PANTHER" id="PTHR42754">
    <property type="entry name" value="ENDOGLUCANASE"/>
    <property type="match status" value="1"/>
</dbReference>
<dbReference type="AlphaFoldDB" id="A0A1I1TLJ2"/>
<dbReference type="Gene3D" id="3.20.20.80">
    <property type="entry name" value="Glycosidases"/>
    <property type="match status" value="1"/>
</dbReference>
<evidence type="ECO:0000256" key="1">
    <source>
        <dbReference type="ARBA" id="ARBA00000966"/>
    </source>
</evidence>
<dbReference type="Pfam" id="PF00553">
    <property type="entry name" value="CBM_2"/>
    <property type="match status" value="1"/>
</dbReference>
<evidence type="ECO:0000256" key="4">
    <source>
        <dbReference type="ARBA" id="ARBA00023295"/>
    </source>
</evidence>
<dbReference type="SMART" id="SM00637">
    <property type="entry name" value="CBD_II"/>
    <property type="match status" value="1"/>
</dbReference>
<protein>
    <recommendedName>
        <fullName evidence="6">Endoglucanase</fullName>
        <ecNumber evidence="6">3.2.1.4</ecNumber>
    </recommendedName>
</protein>
<dbReference type="GO" id="GO:0030247">
    <property type="term" value="F:polysaccharide binding"/>
    <property type="evidence" value="ECO:0007669"/>
    <property type="project" value="UniProtKB-UniRule"/>
</dbReference>
<dbReference type="GO" id="GO:0008810">
    <property type="term" value="F:cellulase activity"/>
    <property type="evidence" value="ECO:0007669"/>
    <property type="project" value="UniProtKB-EC"/>
</dbReference>
<keyword evidence="3 6" id="KW-0378">Hydrolase</keyword>
<dbReference type="GO" id="GO:0030245">
    <property type="term" value="P:cellulose catabolic process"/>
    <property type="evidence" value="ECO:0007669"/>
    <property type="project" value="UniProtKB-KW"/>
</dbReference>
<accession>A0A1I1TLJ2</accession>
<dbReference type="EMBL" id="FOLM01000020">
    <property type="protein sequence ID" value="SFD59502.1"/>
    <property type="molecule type" value="Genomic_DNA"/>
</dbReference>